<evidence type="ECO:0000256" key="1">
    <source>
        <dbReference type="SAM" id="MobiDB-lite"/>
    </source>
</evidence>
<feature type="compositionally biased region" description="Low complexity" evidence="1">
    <location>
        <begin position="129"/>
        <end position="142"/>
    </location>
</feature>
<keyword evidence="2" id="KW-1133">Transmembrane helix</keyword>
<dbReference type="EMBL" id="VLJT01000001">
    <property type="protein sequence ID" value="TWH24667.1"/>
    <property type="molecule type" value="Genomic_DNA"/>
</dbReference>
<dbReference type="RefSeq" id="WP_145690341.1">
    <property type="nucleotide sequence ID" value="NZ_VLJT01000001.1"/>
</dbReference>
<dbReference type="AlphaFoldDB" id="A0A562ERN1"/>
<sequence length="154" mass="15703">MSKLIHAETDDVWLPAFVRRHDESGNLAGALRVAGEGAVALAQGSSAAGLFAARKGLDVAGGLLSVARRAAAERCGTKSSSRPERTGRRVGLVVAGAVAVVAAGGVVFYRRRRPAHPPIAPEPPRVRPAESAATTTGEAASTPVSPESTDTSEA</sequence>
<dbReference type="Proteomes" id="UP000317573">
    <property type="component" value="Unassembled WGS sequence"/>
</dbReference>
<proteinExistence type="predicted"/>
<protein>
    <submittedName>
        <fullName evidence="3">Uncharacterized protein</fullName>
    </submittedName>
</protein>
<keyword evidence="2" id="KW-0812">Transmembrane</keyword>
<feature type="region of interest" description="Disordered" evidence="1">
    <location>
        <begin position="112"/>
        <end position="154"/>
    </location>
</feature>
<evidence type="ECO:0000313" key="4">
    <source>
        <dbReference type="Proteomes" id="UP000317573"/>
    </source>
</evidence>
<reference evidence="3 4" key="1">
    <citation type="submission" date="2019-07" db="EMBL/GenBank/DDBJ databases">
        <title>Genome sequencing of lignin-degrading bacterial isolates.</title>
        <authorList>
            <person name="Gladden J."/>
        </authorList>
    </citation>
    <scope>NUCLEOTIDE SEQUENCE [LARGE SCALE GENOMIC DNA]</scope>
    <source>
        <strain evidence="3 4">J45</strain>
    </source>
</reference>
<evidence type="ECO:0000313" key="3">
    <source>
        <dbReference type="EMBL" id="TWH24667.1"/>
    </source>
</evidence>
<gene>
    <name evidence="3" type="ORF">L618_000100001200</name>
</gene>
<keyword evidence="2" id="KW-0472">Membrane</keyword>
<accession>A0A562ERN1</accession>
<organism evidence="3 4">
    <name type="scientific">Rhodococcus rhodochrous J45</name>
    <dbReference type="NCBI Taxonomy" id="935266"/>
    <lineage>
        <taxon>Bacteria</taxon>
        <taxon>Bacillati</taxon>
        <taxon>Actinomycetota</taxon>
        <taxon>Actinomycetes</taxon>
        <taxon>Mycobacteriales</taxon>
        <taxon>Nocardiaceae</taxon>
        <taxon>Rhodococcus</taxon>
    </lineage>
</organism>
<comment type="caution">
    <text evidence="3">The sequence shown here is derived from an EMBL/GenBank/DDBJ whole genome shotgun (WGS) entry which is preliminary data.</text>
</comment>
<feature type="transmembrane region" description="Helical" evidence="2">
    <location>
        <begin position="90"/>
        <end position="109"/>
    </location>
</feature>
<name>A0A562ERN1_RHORH</name>
<evidence type="ECO:0000256" key="2">
    <source>
        <dbReference type="SAM" id="Phobius"/>
    </source>
</evidence>
<feature type="compositionally biased region" description="Polar residues" evidence="1">
    <location>
        <begin position="143"/>
        <end position="154"/>
    </location>
</feature>